<dbReference type="GO" id="GO:0005886">
    <property type="term" value="C:plasma membrane"/>
    <property type="evidence" value="ECO:0007669"/>
    <property type="project" value="UniProtKB-SubCell"/>
</dbReference>
<dbReference type="EMBL" id="JAOCGG010000050">
    <property type="protein sequence ID" value="MDH1632515.1"/>
    <property type="molecule type" value="Genomic_DNA"/>
</dbReference>
<feature type="transmembrane region" description="Helical" evidence="6">
    <location>
        <begin position="40"/>
        <end position="65"/>
    </location>
</feature>
<comment type="subcellular location">
    <subcellularLocation>
        <location evidence="1">Cell membrane</location>
        <topology evidence="1">Multi-pass membrane protein</topology>
    </subcellularLocation>
</comment>
<accession>A0AA42UTT5</accession>
<evidence type="ECO:0000256" key="1">
    <source>
        <dbReference type="ARBA" id="ARBA00004651"/>
    </source>
</evidence>
<dbReference type="Proteomes" id="UP001160882">
    <property type="component" value="Unassembled WGS sequence"/>
</dbReference>
<dbReference type="AlphaFoldDB" id="A0AA42UTT5"/>
<sequence length="218" mass="23811">MPTLDQLLPMALLAALILVVPGPTNTLLFSAGLQVGLRRALPLVGAEAAGYGLSILAWGSFLLVLAGDRPWLLNGMKWLCALYLLWLAIKLWRYGATRLLAQRRSAGRFEVFLATLLNPKAFLFASSVFPLSAFQSVQQFAWFMGVFLLVLIPIGSLWTCLGHLLTLRSAWSMHAGTFLRTASVMLMLFSASIAYSTLDGADKRAEQVALGRILLPMA</sequence>
<dbReference type="GO" id="GO:0015171">
    <property type="term" value="F:amino acid transmembrane transporter activity"/>
    <property type="evidence" value="ECO:0007669"/>
    <property type="project" value="TreeGrafter"/>
</dbReference>
<feature type="transmembrane region" description="Helical" evidence="6">
    <location>
        <begin position="140"/>
        <end position="165"/>
    </location>
</feature>
<comment type="caution">
    <text evidence="7">The sequence shown here is derived from an EMBL/GenBank/DDBJ whole genome shotgun (WGS) entry which is preliminary data.</text>
</comment>
<evidence type="ECO:0000256" key="4">
    <source>
        <dbReference type="ARBA" id="ARBA00022989"/>
    </source>
</evidence>
<dbReference type="PANTHER" id="PTHR30086:SF20">
    <property type="entry name" value="ARGININE EXPORTER PROTEIN ARGO-RELATED"/>
    <property type="match status" value="1"/>
</dbReference>
<name>A0AA42UTT5_9PSED</name>
<dbReference type="InterPro" id="IPR001123">
    <property type="entry name" value="LeuE-type"/>
</dbReference>
<keyword evidence="3 6" id="KW-0812">Transmembrane</keyword>
<proteinExistence type="predicted"/>
<dbReference type="RefSeq" id="WP_280083156.1">
    <property type="nucleotide sequence ID" value="NZ_JAOCGG010000050.1"/>
</dbReference>
<reference evidence="7" key="1">
    <citation type="submission" date="2022-09" db="EMBL/GenBank/DDBJ databases">
        <title>Intensive care unit water sources are persistently colonized with multi-drug resistant bacteria and are the site of extensive horizontal gene transfer of antibiotic resistance genes.</title>
        <authorList>
            <person name="Diorio-Toth L."/>
        </authorList>
    </citation>
    <scope>NUCLEOTIDE SEQUENCE</scope>
    <source>
        <strain evidence="7">GD03782</strain>
    </source>
</reference>
<organism evidence="7 8">
    <name type="scientific">Pseudomonas mosselii</name>
    <dbReference type="NCBI Taxonomy" id="78327"/>
    <lineage>
        <taxon>Bacteria</taxon>
        <taxon>Pseudomonadati</taxon>
        <taxon>Pseudomonadota</taxon>
        <taxon>Gammaproteobacteria</taxon>
        <taxon>Pseudomonadales</taxon>
        <taxon>Pseudomonadaceae</taxon>
        <taxon>Pseudomonas</taxon>
    </lineage>
</organism>
<evidence type="ECO:0000313" key="8">
    <source>
        <dbReference type="Proteomes" id="UP001160882"/>
    </source>
</evidence>
<keyword evidence="2" id="KW-1003">Cell membrane</keyword>
<dbReference type="PANTHER" id="PTHR30086">
    <property type="entry name" value="ARGININE EXPORTER PROTEIN ARGO"/>
    <property type="match status" value="1"/>
</dbReference>
<dbReference type="Pfam" id="PF01810">
    <property type="entry name" value="LysE"/>
    <property type="match status" value="1"/>
</dbReference>
<evidence type="ECO:0000256" key="5">
    <source>
        <dbReference type="ARBA" id="ARBA00023136"/>
    </source>
</evidence>
<evidence type="ECO:0000256" key="6">
    <source>
        <dbReference type="SAM" id="Phobius"/>
    </source>
</evidence>
<feature type="transmembrane region" description="Helical" evidence="6">
    <location>
        <begin position="177"/>
        <end position="198"/>
    </location>
</feature>
<keyword evidence="5 6" id="KW-0472">Membrane</keyword>
<feature type="transmembrane region" description="Helical" evidence="6">
    <location>
        <begin position="109"/>
        <end position="134"/>
    </location>
</feature>
<evidence type="ECO:0000256" key="3">
    <source>
        <dbReference type="ARBA" id="ARBA00022692"/>
    </source>
</evidence>
<feature type="transmembrane region" description="Helical" evidence="6">
    <location>
        <begin position="6"/>
        <end position="28"/>
    </location>
</feature>
<evidence type="ECO:0000313" key="7">
    <source>
        <dbReference type="EMBL" id="MDH1632515.1"/>
    </source>
</evidence>
<keyword evidence="4 6" id="KW-1133">Transmembrane helix</keyword>
<evidence type="ECO:0000256" key="2">
    <source>
        <dbReference type="ARBA" id="ARBA00022475"/>
    </source>
</evidence>
<protein>
    <submittedName>
        <fullName evidence="7">LysE family translocator</fullName>
    </submittedName>
</protein>
<gene>
    <name evidence="7" type="ORF">N5I14_19940</name>
</gene>